<organism evidence="1">
    <name type="scientific">Rhizophora mucronata</name>
    <name type="common">Asiatic mangrove</name>
    <dbReference type="NCBI Taxonomy" id="61149"/>
    <lineage>
        <taxon>Eukaryota</taxon>
        <taxon>Viridiplantae</taxon>
        <taxon>Streptophyta</taxon>
        <taxon>Embryophyta</taxon>
        <taxon>Tracheophyta</taxon>
        <taxon>Spermatophyta</taxon>
        <taxon>Magnoliopsida</taxon>
        <taxon>eudicotyledons</taxon>
        <taxon>Gunneridae</taxon>
        <taxon>Pentapetalae</taxon>
        <taxon>rosids</taxon>
        <taxon>fabids</taxon>
        <taxon>Malpighiales</taxon>
        <taxon>Rhizophoraceae</taxon>
        <taxon>Rhizophora</taxon>
    </lineage>
</organism>
<evidence type="ECO:0000313" key="1">
    <source>
        <dbReference type="EMBL" id="MBX70045.1"/>
    </source>
</evidence>
<name>A0A2P2QSX3_RHIMU</name>
<reference evidence="1" key="1">
    <citation type="submission" date="2018-02" db="EMBL/GenBank/DDBJ databases">
        <title>Rhizophora mucronata_Transcriptome.</title>
        <authorList>
            <person name="Meera S.P."/>
            <person name="Sreeshan A."/>
            <person name="Augustine A."/>
        </authorList>
    </citation>
    <scope>NUCLEOTIDE SEQUENCE</scope>
    <source>
        <tissue evidence="1">Leaf</tissue>
    </source>
</reference>
<dbReference type="AlphaFoldDB" id="A0A2P2QSX3"/>
<protein>
    <submittedName>
        <fullName evidence="1">Uncharacterized protein</fullName>
    </submittedName>
</protein>
<dbReference type="EMBL" id="GGEC01089561">
    <property type="protein sequence ID" value="MBX70045.1"/>
    <property type="molecule type" value="Transcribed_RNA"/>
</dbReference>
<proteinExistence type="predicted"/>
<sequence>MFIFGLFGAWFRNDNLKIMP</sequence>
<accession>A0A2P2QSX3</accession>